<keyword evidence="2" id="KW-0489">Methyltransferase</keyword>
<feature type="domain" description="Type II methyltransferase M.TaqI-like" evidence="6">
    <location>
        <begin position="483"/>
        <end position="673"/>
    </location>
</feature>
<dbReference type="EMBL" id="NHPD01000049">
    <property type="protein sequence ID" value="OYR72599.1"/>
    <property type="molecule type" value="Genomic_DNA"/>
</dbReference>
<evidence type="ECO:0000256" key="1">
    <source>
        <dbReference type="ARBA" id="ARBA00011900"/>
    </source>
</evidence>
<comment type="catalytic activity">
    <reaction evidence="5">
        <text>a 2'-deoxyadenosine in DNA + S-adenosyl-L-methionine = an N(6)-methyl-2'-deoxyadenosine in DNA + S-adenosyl-L-homocysteine + H(+)</text>
        <dbReference type="Rhea" id="RHEA:15197"/>
        <dbReference type="Rhea" id="RHEA-COMP:12418"/>
        <dbReference type="Rhea" id="RHEA-COMP:12419"/>
        <dbReference type="ChEBI" id="CHEBI:15378"/>
        <dbReference type="ChEBI" id="CHEBI:57856"/>
        <dbReference type="ChEBI" id="CHEBI:59789"/>
        <dbReference type="ChEBI" id="CHEBI:90615"/>
        <dbReference type="ChEBI" id="CHEBI:90616"/>
        <dbReference type="EC" id="2.1.1.72"/>
    </reaction>
</comment>
<keyword evidence="3" id="KW-0808">Transferase</keyword>
<keyword evidence="7" id="KW-0540">Nuclease</keyword>
<dbReference type="Proteomes" id="UP000216925">
    <property type="component" value="Unassembled WGS sequence"/>
</dbReference>
<comment type="caution">
    <text evidence="7">The sequence shown here is derived from an EMBL/GenBank/DDBJ whole genome shotgun (WGS) entry which is preliminary data.</text>
</comment>
<dbReference type="Gene3D" id="3.40.50.150">
    <property type="entry name" value="Vaccinia Virus protein VP39"/>
    <property type="match status" value="1"/>
</dbReference>
<evidence type="ECO:0000259" key="6">
    <source>
        <dbReference type="Pfam" id="PF07669"/>
    </source>
</evidence>
<dbReference type="InterPro" id="IPR002052">
    <property type="entry name" value="DNA_methylase_N6_adenine_CS"/>
</dbReference>
<reference evidence="7" key="2">
    <citation type="submission" date="2017-05" db="EMBL/GenBank/DDBJ databases">
        <authorList>
            <person name="Song R."/>
            <person name="Chenine A.L."/>
            <person name="Ruprecht R.M."/>
        </authorList>
    </citation>
    <scope>NUCLEOTIDE SEQUENCE</scope>
    <source>
        <strain evidence="7">Ec15</strain>
    </source>
</reference>
<evidence type="ECO:0000313" key="7">
    <source>
        <dbReference type="EMBL" id="OYR72599.1"/>
    </source>
</evidence>
<evidence type="ECO:0000256" key="4">
    <source>
        <dbReference type="ARBA" id="ARBA00022691"/>
    </source>
</evidence>
<dbReference type="GO" id="GO:0009007">
    <property type="term" value="F:site-specific DNA-methyltransferase (adenine-specific) activity"/>
    <property type="evidence" value="ECO:0007669"/>
    <property type="project" value="UniProtKB-EC"/>
</dbReference>
<dbReference type="Pfam" id="PF07669">
    <property type="entry name" value="Eco57I"/>
    <property type="match status" value="2"/>
</dbReference>
<proteinExistence type="predicted"/>
<name>A0A256JUM6_HALEZ</name>
<dbReference type="PROSITE" id="PS00092">
    <property type="entry name" value="N6_MTASE"/>
    <property type="match status" value="1"/>
</dbReference>
<protein>
    <recommendedName>
        <fullName evidence="1">site-specific DNA-methyltransferase (adenine-specific)</fullName>
        <ecNumber evidence="1">2.1.1.72</ecNumber>
    </recommendedName>
</protein>
<dbReference type="SUPFAM" id="SSF53335">
    <property type="entry name" value="S-adenosyl-L-methionine-dependent methyltransferases"/>
    <property type="match status" value="1"/>
</dbReference>
<dbReference type="AlphaFoldDB" id="A0A256JUM6"/>
<dbReference type="PANTHER" id="PTHR33841:SF1">
    <property type="entry name" value="DNA METHYLTRANSFERASE A"/>
    <property type="match status" value="1"/>
</dbReference>
<dbReference type="EC" id="2.1.1.72" evidence="1"/>
<evidence type="ECO:0000256" key="3">
    <source>
        <dbReference type="ARBA" id="ARBA00022679"/>
    </source>
</evidence>
<feature type="domain" description="Type II methyltransferase M.TaqI-like" evidence="6">
    <location>
        <begin position="732"/>
        <end position="792"/>
    </location>
</feature>
<dbReference type="GO" id="GO:0004519">
    <property type="term" value="F:endonuclease activity"/>
    <property type="evidence" value="ECO:0007669"/>
    <property type="project" value="UniProtKB-KW"/>
</dbReference>
<dbReference type="GO" id="GO:0006304">
    <property type="term" value="P:DNA modification"/>
    <property type="evidence" value="ECO:0007669"/>
    <property type="project" value="InterPro"/>
</dbReference>
<gene>
    <name evidence="7" type="ORF">DJ76_12035</name>
</gene>
<dbReference type="InterPro" id="IPR011639">
    <property type="entry name" value="MethylTrfase_TaqI-like_dom"/>
</dbReference>
<dbReference type="PANTHER" id="PTHR33841">
    <property type="entry name" value="DNA METHYLTRANSFERASE YEEA-RELATED"/>
    <property type="match status" value="1"/>
</dbReference>
<evidence type="ECO:0000256" key="2">
    <source>
        <dbReference type="ARBA" id="ARBA00022603"/>
    </source>
</evidence>
<dbReference type="InterPro" id="IPR029063">
    <property type="entry name" value="SAM-dependent_MTases_sf"/>
</dbReference>
<accession>A0A256JUM6</accession>
<dbReference type="RefSeq" id="WP_094495342.1">
    <property type="nucleotide sequence ID" value="NZ_NHPD01000049.1"/>
</dbReference>
<dbReference type="InterPro" id="IPR050953">
    <property type="entry name" value="N4_N6_ade-DNA_methylase"/>
</dbReference>
<organism evidence="7">
    <name type="scientific">Halorubrum ezzemoulense</name>
    <name type="common">Halorubrum chaoviator</name>
    <dbReference type="NCBI Taxonomy" id="337243"/>
    <lineage>
        <taxon>Archaea</taxon>
        <taxon>Methanobacteriati</taxon>
        <taxon>Methanobacteriota</taxon>
        <taxon>Stenosarchaea group</taxon>
        <taxon>Halobacteria</taxon>
        <taxon>Halobacteriales</taxon>
        <taxon>Haloferacaceae</taxon>
        <taxon>Halorubrum</taxon>
    </lineage>
</organism>
<evidence type="ECO:0000256" key="5">
    <source>
        <dbReference type="ARBA" id="ARBA00047942"/>
    </source>
</evidence>
<dbReference type="GO" id="GO:0003676">
    <property type="term" value="F:nucleic acid binding"/>
    <property type="evidence" value="ECO:0007669"/>
    <property type="project" value="InterPro"/>
</dbReference>
<keyword evidence="7" id="KW-0378">Hydrolase</keyword>
<keyword evidence="7" id="KW-0255">Endonuclease</keyword>
<reference evidence="7" key="1">
    <citation type="journal article" date="2014" name="Front. Microbiol.">
        <title>Population and genomic analysis of the genus Halorubrum.</title>
        <authorList>
            <person name="Fullmer M.S."/>
            <person name="Soucy S.M."/>
            <person name="Swithers K.S."/>
            <person name="Makkay A.M."/>
            <person name="Wheeler R."/>
            <person name="Ventosa A."/>
            <person name="Gogarten J.P."/>
            <person name="Papke R.T."/>
        </authorList>
    </citation>
    <scope>NUCLEOTIDE SEQUENCE [LARGE SCALE GENOMIC DNA]</scope>
    <source>
        <strain evidence="7">Ec15</strain>
    </source>
</reference>
<dbReference type="GO" id="GO:0032259">
    <property type="term" value="P:methylation"/>
    <property type="evidence" value="ECO:0007669"/>
    <property type="project" value="UniProtKB-KW"/>
</dbReference>
<sequence length="1209" mass="137762">MSVQQITAKDIAGWDSLQDIADSFAKRGLKPRSNLGGDNELVLQLDDDEFVVLVNAGPGETATDFKPDNRSRHTNLVATNDFEEFTFLTRMRSWEGQQHGRIKHQKISFTKEQFTSDSGEKNTVLKKLNSIEYGSSAAIYDTLYDTQQVVEKFYEEFEELRTNLVQEVSGIPDDRGDAKRRYVQVILDRMIFLYFIQEKRLLDRNPNYLHEQPGDVVDDGEDRYENFYRPLFFDYLAEDKQNPDFGSLPYLNGGLFAKNPVEEEFPEAKLGGSTEETNELFDDVLEFLSGWNWNVDERLDIVDPKNLSPAILGHIFEQTVNQKEMGAYYTPEEITGFMSRGTVHPYLLDQLNDAVDTEYDEIDDVFGFPGVEASSGEQAVADGGTMARQVPTENVETNHVETLYHDILKEAHILDPAVGSGAFLLAVQDVLVDIYIQCIEYFQQLGQEGKGWELDSRTRDELEEINEGQGGASLYAKRTVILKNLYGVDIDEGAVEICKLRLWLSMVADIEDEPNEVEPLPNIDFNIRQGNSLIGFTDVHEIANDQGDASLTNYGGGIGESVEELYDDVIKPVKRHRQAESSAEAANARKIAESRIQEHGEKLDDKILAQFQEAGVDDITIDEVREYSPFHWVLEFASVYADGGFDVLIGNPPWDQLRASRDDFFPQYDERFRTRPPSEKDKIEEELLEQEAVSEAWQEYQDDIETQMRFFTDGPEYQLQTPVVAGRKDPNENNLAGLFVERVFDLVKEDGYVAQVLPGVIFNGSFSKDLRMKMLDEASIESLVEFENKGIFEGIDDRYQFGVVTFKNSGRTESLRGIFNQSDLAILQNLDEVAVDIPRTVLSEYSPEARIFPFLTNQAETDILHKIFQHPSLGEDIADTWKAIPCRELDRARASDRFVESEEEGDYPVYGGRNIYQFIYDSSLEVDVQPPKFFSVEEEKNPDASAKRRVRERNFNSGNLKKAIYDEFGGKGSSKSQKAFVNDLLNETRGEELHMGDVLLDCTEYRIGYREIARSTDERTMIAAVLPKGVICHHKVHTLHPYEIVPTKESLSDNPLHSAYQRIFTDEELFAVVGLLNSIPFDFLMRTKIDTSIVQYKFKESQVPRLTGGDDWFQYISERAAKLNCYGEEFAEMRERLGGLDPAVDKDVRSELQAEIDAAACHAYGLERREVQFILDDFHRVKDPRVMTGEYFEVVLEKYDDLMAKGPLK</sequence>
<keyword evidence="4" id="KW-0949">S-adenosyl-L-methionine</keyword>